<organism evidence="1 2">
    <name type="scientific">Fusarium falciforme</name>
    <dbReference type="NCBI Taxonomy" id="195108"/>
    <lineage>
        <taxon>Eukaryota</taxon>
        <taxon>Fungi</taxon>
        <taxon>Dikarya</taxon>
        <taxon>Ascomycota</taxon>
        <taxon>Pezizomycotina</taxon>
        <taxon>Sordariomycetes</taxon>
        <taxon>Hypocreomycetidae</taxon>
        <taxon>Hypocreales</taxon>
        <taxon>Nectriaceae</taxon>
        <taxon>Fusarium</taxon>
        <taxon>Fusarium solani species complex</taxon>
    </lineage>
</organism>
<reference evidence="1" key="1">
    <citation type="submission" date="2022-09" db="EMBL/GenBank/DDBJ databases">
        <title>Fusarium specimens isolated from Avocado Roots.</title>
        <authorList>
            <person name="Stajich J."/>
            <person name="Roper C."/>
            <person name="Heimlech-Rivalta G."/>
        </authorList>
    </citation>
    <scope>NUCLEOTIDE SEQUENCE</scope>
    <source>
        <strain evidence="1">A02</strain>
    </source>
</reference>
<dbReference type="OrthoDB" id="3546164at2759"/>
<protein>
    <submittedName>
        <fullName evidence="1">Uncharacterized protein</fullName>
    </submittedName>
</protein>
<sequence>MPFLAIVIPTIPAVHKADVLADWPSRKAELKAQPGVLDVLAGPILIEDGVPPTDFKFFQGIVFKSAEDADAFENSSWAKERKAKFQARGGPEPFVARFEVSEPPAGGSPKPITQFSVLEIADTSKHAQARDAFENLAKAAGIEAAGGVSAGDGQKAGLGVTGWNTLEEAKAARDDPKFAAAIAALESLGKTHNIFVQIQ</sequence>
<comment type="caution">
    <text evidence="1">The sequence shown here is derived from an EMBL/GenBank/DDBJ whole genome shotgun (WGS) entry which is preliminary data.</text>
</comment>
<proteinExistence type="predicted"/>
<dbReference type="AlphaFoldDB" id="A0A9W8QV98"/>
<evidence type="ECO:0000313" key="1">
    <source>
        <dbReference type="EMBL" id="KAJ4177513.1"/>
    </source>
</evidence>
<accession>A0A9W8QV98</accession>
<evidence type="ECO:0000313" key="2">
    <source>
        <dbReference type="Proteomes" id="UP001152087"/>
    </source>
</evidence>
<gene>
    <name evidence="1" type="ORF">NW755_013793</name>
</gene>
<name>A0A9W8QV98_9HYPO</name>
<dbReference type="Proteomes" id="UP001152087">
    <property type="component" value="Unassembled WGS sequence"/>
</dbReference>
<dbReference type="EMBL" id="JAOQAV010000102">
    <property type="protein sequence ID" value="KAJ4177513.1"/>
    <property type="molecule type" value="Genomic_DNA"/>
</dbReference>
<keyword evidence="2" id="KW-1185">Reference proteome</keyword>